<keyword evidence="14" id="KW-1185">Reference proteome</keyword>
<feature type="domain" description="ABC3 transporter permease C-terminal" evidence="11">
    <location>
        <begin position="189"/>
        <end position="304"/>
    </location>
</feature>
<keyword evidence="9" id="KW-0131">Cell cycle</keyword>
<evidence type="ECO:0000256" key="8">
    <source>
        <dbReference type="ARBA" id="ARBA00023136"/>
    </source>
</evidence>
<comment type="caution">
    <text evidence="13">The sequence shown here is derived from an EMBL/GenBank/DDBJ whole genome shotgun (WGS) entry which is preliminary data.</text>
</comment>
<keyword evidence="8 10" id="KW-0472">Membrane</keyword>
<keyword evidence="6 10" id="KW-0812">Transmembrane</keyword>
<evidence type="ECO:0000256" key="9">
    <source>
        <dbReference type="ARBA" id="ARBA00023306"/>
    </source>
</evidence>
<dbReference type="NCBIfam" id="NF038347">
    <property type="entry name" value="FtsX_Gpos"/>
    <property type="match status" value="1"/>
</dbReference>
<evidence type="ECO:0000259" key="11">
    <source>
        <dbReference type="Pfam" id="PF02687"/>
    </source>
</evidence>
<dbReference type="EMBL" id="AEQN01000032">
    <property type="protein sequence ID" value="EFV00645.1"/>
    <property type="molecule type" value="Genomic_DNA"/>
</dbReference>
<dbReference type="PANTHER" id="PTHR47755:SF1">
    <property type="entry name" value="CELL DIVISION PROTEIN FTSX"/>
    <property type="match status" value="1"/>
</dbReference>
<evidence type="ECO:0000256" key="7">
    <source>
        <dbReference type="ARBA" id="ARBA00022989"/>
    </source>
</evidence>
<evidence type="ECO:0000256" key="4">
    <source>
        <dbReference type="ARBA" id="ARBA00022475"/>
    </source>
</evidence>
<keyword evidence="5" id="KW-0132">Cell division</keyword>
<feature type="transmembrane region" description="Helical" evidence="10">
    <location>
        <begin position="33"/>
        <end position="55"/>
    </location>
</feature>
<dbReference type="STRING" id="887929.HMP0721_2293"/>
<evidence type="ECO:0000259" key="12">
    <source>
        <dbReference type="Pfam" id="PF18075"/>
    </source>
</evidence>
<keyword evidence="4" id="KW-1003">Cell membrane</keyword>
<feature type="domain" description="FtsX extracellular" evidence="12">
    <location>
        <begin position="71"/>
        <end position="166"/>
    </location>
</feature>
<evidence type="ECO:0000256" key="5">
    <source>
        <dbReference type="ARBA" id="ARBA00022618"/>
    </source>
</evidence>
<dbReference type="HOGENOM" id="CLU_073546_2_2_9"/>
<dbReference type="InterPro" id="IPR003838">
    <property type="entry name" value="ABC3_permease_C"/>
</dbReference>
<dbReference type="PANTHER" id="PTHR47755">
    <property type="entry name" value="CELL DIVISION PROTEIN FTSX"/>
    <property type="match status" value="1"/>
</dbReference>
<organism evidence="13 14">
    <name type="scientific">Pseudoramibacter alactolyticus ATCC 23263</name>
    <dbReference type="NCBI Taxonomy" id="887929"/>
    <lineage>
        <taxon>Bacteria</taxon>
        <taxon>Bacillati</taxon>
        <taxon>Bacillota</taxon>
        <taxon>Clostridia</taxon>
        <taxon>Eubacteriales</taxon>
        <taxon>Eubacteriaceae</taxon>
        <taxon>Pseudoramibacter</taxon>
    </lineage>
</organism>
<evidence type="ECO:0000256" key="6">
    <source>
        <dbReference type="ARBA" id="ARBA00022692"/>
    </source>
</evidence>
<dbReference type="AlphaFoldDB" id="E6MJV8"/>
<accession>E6MJV8</accession>
<reference evidence="13 14" key="1">
    <citation type="submission" date="2010-12" db="EMBL/GenBank/DDBJ databases">
        <authorList>
            <person name="Muzny D."/>
            <person name="Qin X."/>
            <person name="Deng J."/>
            <person name="Jiang H."/>
            <person name="Liu Y."/>
            <person name="Qu J."/>
            <person name="Song X.-Z."/>
            <person name="Zhang L."/>
            <person name="Thornton R."/>
            <person name="Coyle M."/>
            <person name="Francisco L."/>
            <person name="Jackson L."/>
            <person name="Javaid M."/>
            <person name="Korchina V."/>
            <person name="Kovar C."/>
            <person name="Mata R."/>
            <person name="Mathew T."/>
            <person name="Ngo R."/>
            <person name="Nguyen L."/>
            <person name="Nguyen N."/>
            <person name="Okwuonu G."/>
            <person name="Ongeri F."/>
            <person name="Pham C."/>
            <person name="Simmons D."/>
            <person name="Wilczek-Boney K."/>
            <person name="Hale W."/>
            <person name="Jakkamsetti A."/>
            <person name="Pham P."/>
            <person name="Ruth R."/>
            <person name="San Lucas F."/>
            <person name="Warren J."/>
            <person name="Zhang J."/>
            <person name="Zhao Z."/>
            <person name="Zhou C."/>
            <person name="Zhu D."/>
            <person name="Lee S."/>
            <person name="Bess C."/>
            <person name="Blankenburg K."/>
            <person name="Forbes L."/>
            <person name="Fu Q."/>
            <person name="Gubbala S."/>
            <person name="Hirani K."/>
            <person name="Jayaseelan J.C."/>
            <person name="Lara F."/>
            <person name="Munidasa M."/>
            <person name="Palculict T."/>
            <person name="Patil S."/>
            <person name="Pu L.-L."/>
            <person name="Saada N."/>
            <person name="Tang L."/>
            <person name="Weissenberger G."/>
            <person name="Zhu Y."/>
            <person name="Hemphill L."/>
            <person name="Shang Y."/>
            <person name="Youmans B."/>
            <person name="Ayvaz T."/>
            <person name="Ross M."/>
            <person name="Santibanez J."/>
            <person name="Aqrawi P."/>
            <person name="Gross S."/>
            <person name="Joshi V."/>
            <person name="Fowler G."/>
            <person name="Nazareth L."/>
            <person name="Reid J."/>
            <person name="Worley K."/>
            <person name="Petrosino J."/>
            <person name="Highlander S."/>
            <person name="Gibbs R."/>
        </authorList>
    </citation>
    <scope>NUCLEOTIDE SEQUENCE [LARGE SCALE GENOMIC DNA]</scope>
    <source>
        <strain evidence="13 14">ATCC 23263</strain>
    </source>
</reference>
<dbReference type="InterPro" id="IPR058204">
    <property type="entry name" value="FtsX_firmicutes-type"/>
</dbReference>
<evidence type="ECO:0000256" key="1">
    <source>
        <dbReference type="ARBA" id="ARBA00004651"/>
    </source>
</evidence>
<dbReference type="RefSeq" id="WP_006599715.1">
    <property type="nucleotide sequence ID" value="NZ_GL622359.1"/>
</dbReference>
<dbReference type="GO" id="GO:0051301">
    <property type="term" value="P:cell division"/>
    <property type="evidence" value="ECO:0007669"/>
    <property type="project" value="UniProtKB-KW"/>
</dbReference>
<dbReference type="Gene3D" id="3.30.70.3040">
    <property type="match status" value="1"/>
</dbReference>
<dbReference type="Pfam" id="PF02687">
    <property type="entry name" value="FtsX"/>
    <property type="match status" value="1"/>
</dbReference>
<evidence type="ECO:0000313" key="13">
    <source>
        <dbReference type="EMBL" id="EFV00645.1"/>
    </source>
</evidence>
<keyword evidence="7 10" id="KW-1133">Transmembrane helix</keyword>
<evidence type="ECO:0000256" key="3">
    <source>
        <dbReference type="ARBA" id="ARBA00021907"/>
    </source>
</evidence>
<feature type="transmembrane region" description="Helical" evidence="10">
    <location>
        <begin position="240"/>
        <end position="262"/>
    </location>
</feature>
<feature type="non-terminal residue" evidence="13">
    <location>
        <position position="306"/>
    </location>
</feature>
<comment type="subcellular location">
    <subcellularLocation>
        <location evidence="1">Cell membrane</location>
        <topology evidence="1">Multi-pass membrane protein</topology>
    </subcellularLocation>
</comment>
<feature type="transmembrane region" description="Helical" evidence="10">
    <location>
        <begin position="185"/>
        <end position="206"/>
    </location>
</feature>
<feature type="transmembrane region" description="Helical" evidence="10">
    <location>
        <begin position="282"/>
        <end position="304"/>
    </location>
</feature>
<proteinExistence type="inferred from homology"/>
<dbReference type="Pfam" id="PF18075">
    <property type="entry name" value="FtsX_ECD"/>
    <property type="match status" value="1"/>
</dbReference>
<sequence>MNILKENQHTGHFGAYLKSIFRDTSRSIRRNKLMSVASVLSIGAALIILGIFVIFSSNLSHITQNVESALELKVYVRSNLSHDQVNRLNEKLSNHQNVTKVTYVSAEQALQDFSKSLGDYSGLLSGYNSSNNPMPASFNLKISSADKINTVKKYAESLKADGVTEVKYGEEYVDALVSFSHFSNIFSTVLIVVLSVVSVFIIYNTIKLTCFARRKEIRVMRYVGATDWFIRSPFVLEGTVLGAIGAIVALAIVWGGYRAAIAYVARSVYLPMHSSLVSPGSIMGPLIIFCLIYGIVIGAIGSVVSM</sequence>
<dbReference type="InterPro" id="IPR004513">
    <property type="entry name" value="FtsX"/>
</dbReference>
<dbReference type="PIRSF" id="PIRSF003097">
    <property type="entry name" value="FtsX"/>
    <property type="match status" value="1"/>
</dbReference>
<evidence type="ECO:0000256" key="10">
    <source>
        <dbReference type="SAM" id="Phobius"/>
    </source>
</evidence>
<gene>
    <name evidence="13" type="ORF">HMP0721_2293</name>
</gene>
<dbReference type="Proteomes" id="UP000004754">
    <property type="component" value="Unassembled WGS sequence"/>
</dbReference>
<name>E6MJV8_9FIRM</name>
<protein>
    <recommendedName>
        <fullName evidence="3">Cell division protein FtsX</fullName>
    </recommendedName>
</protein>
<comment type="similarity">
    <text evidence="2">Belongs to the ABC-4 integral membrane protein family. FtsX subfamily.</text>
</comment>
<dbReference type="eggNOG" id="COG2177">
    <property type="taxonomic scope" value="Bacteria"/>
</dbReference>
<dbReference type="OrthoDB" id="9812531at2"/>
<evidence type="ECO:0000256" key="2">
    <source>
        <dbReference type="ARBA" id="ARBA00007379"/>
    </source>
</evidence>
<dbReference type="InterPro" id="IPR040690">
    <property type="entry name" value="FtsX_ECD"/>
</dbReference>
<dbReference type="GO" id="GO:0005886">
    <property type="term" value="C:plasma membrane"/>
    <property type="evidence" value="ECO:0007669"/>
    <property type="project" value="UniProtKB-SubCell"/>
</dbReference>
<evidence type="ECO:0000313" key="14">
    <source>
        <dbReference type="Proteomes" id="UP000004754"/>
    </source>
</evidence>